<dbReference type="STRING" id="1032480.MLP_10050"/>
<gene>
    <name evidence="2" type="ordered locus">MLP_10050</name>
</gene>
<evidence type="ECO:0000313" key="3">
    <source>
        <dbReference type="Proteomes" id="UP000007947"/>
    </source>
</evidence>
<proteinExistence type="predicted"/>
<keyword evidence="3" id="KW-1185">Reference proteome</keyword>
<evidence type="ECO:0000256" key="1">
    <source>
        <dbReference type="SAM" id="MobiDB-lite"/>
    </source>
</evidence>
<reference evidence="2 3" key="1">
    <citation type="submission" date="2011-05" db="EMBL/GenBank/DDBJ databases">
        <title>Whole genome sequence of Microlunatus phosphovorus NM-1.</title>
        <authorList>
            <person name="Hosoyama A."/>
            <person name="Sasaki K."/>
            <person name="Harada T."/>
            <person name="Igarashi R."/>
            <person name="Kawakoshi A."/>
            <person name="Sasagawa M."/>
            <person name="Fukada J."/>
            <person name="Nakamura S."/>
            <person name="Katano Y."/>
            <person name="Hanada S."/>
            <person name="Kamagata Y."/>
            <person name="Nakamura N."/>
            <person name="Yamazaki S."/>
            <person name="Fujita N."/>
        </authorList>
    </citation>
    <scope>NUCLEOTIDE SEQUENCE [LARGE SCALE GENOMIC DNA]</scope>
    <source>
        <strain evidence="3">ATCC 700054 / DSM 10555 / JCM 9379 / NBRC 101784 / NCIMB 13414 / VKM Ac-1990 / NM-1</strain>
    </source>
</reference>
<dbReference type="HOGENOM" id="CLU_2844976_0_0_11"/>
<feature type="compositionally biased region" description="Basic and acidic residues" evidence="1">
    <location>
        <begin position="1"/>
        <end position="18"/>
    </location>
</feature>
<dbReference type="AlphaFoldDB" id="F5XMU6"/>
<name>F5XMU6_MICPN</name>
<protein>
    <submittedName>
        <fullName evidence="2">Uncharacterized protein</fullName>
    </submittedName>
</protein>
<evidence type="ECO:0000313" key="2">
    <source>
        <dbReference type="EMBL" id="BAK34019.1"/>
    </source>
</evidence>
<accession>F5XMU6</accession>
<dbReference type="KEGG" id="mph:MLP_10050"/>
<dbReference type="Proteomes" id="UP000007947">
    <property type="component" value="Chromosome"/>
</dbReference>
<organism evidence="2 3">
    <name type="scientific">Microlunatus phosphovorus (strain ATCC 700054 / DSM 10555 / JCM 9379 / NBRC 101784 / NCIMB 13414 / VKM Ac-1990 / NM-1)</name>
    <dbReference type="NCBI Taxonomy" id="1032480"/>
    <lineage>
        <taxon>Bacteria</taxon>
        <taxon>Bacillati</taxon>
        <taxon>Actinomycetota</taxon>
        <taxon>Actinomycetes</taxon>
        <taxon>Propionibacteriales</taxon>
        <taxon>Propionibacteriaceae</taxon>
        <taxon>Microlunatus</taxon>
    </lineage>
</organism>
<feature type="region of interest" description="Disordered" evidence="1">
    <location>
        <begin position="1"/>
        <end position="29"/>
    </location>
</feature>
<sequence length="65" mass="7133">MESEHQRRPARAERRDTESDQPSKAGSEILANPLLQLQRDAGNAAVANLLAVQRHTLDPEEEAGS</sequence>
<dbReference type="EMBL" id="AP012204">
    <property type="protein sequence ID" value="BAK34019.1"/>
    <property type="molecule type" value="Genomic_DNA"/>
</dbReference>